<evidence type="ECO:0000259" key="1">
    <source>
        <dbReference type="PROSITE" id="PS50104"/>
    </source>
</evidence>
<dbReference type="GO" id="GO:0007165">
    <property type="term" value="P:signal transduction"/>
    <property type="evidence" value="ECO:0007669"/>
    <property type="project" value="InterPro"/>
</dbReference>
<protein>
    <submittedName>
        <fullName evidence="2">Putative DNA-binding domain-containing protein</fullName>
    </submittedName>
</protein>
<evidence type="ECO:0000313" key="2">
    <source>
        <dbReference type="EMBL" id="SIS33094.1"/>
    </source>
</evidence>
<dbReference type="PROSITE" id="PS50104">
    <property type="entry name" value="TIR"/>
    <property type="match status" value="1"/>
</dbReference>
<dbReference type="RefSeq" id="WP_076506221.1">
    <property type="nucleotide sequence ID" value="NZ_FTNY01000002.1"/>
</dbReference>
<accession>A0A1N7I7N9</accession>
<dbReference type="InterPro" id="IPR038461">
    <property type="entry name" value="Schlafen_AlbA_2_dom_sf"/>
</dbReference>
<organism evidence="2 3">
    <name type="scientific">Chryseobacterium shigense</name>
    <dbReference type="NCBI Taxonomy" id="297244"/>
    <lineage>
        <taxon>Bacteria</taxon>
        <taxon>Pseudomonadati</taxon>
        <taxon>Bacteroidota</taxon>
        <taxon>Flavobacteriia</taxon>
        <taxon>Flavobacteriales</taxon>
        <taxon>Weeksellaceae</taxon>
        <taxon>Chryseobacterium group</taxon>
        <taxon>Chryseobacterium</taxon>
    </lineage>
</organism>
<dbReference type="Gene3D" id="3.30.950.30">
    <property type="entry name" value="Schlafen, AAA domain"/>
    <property type="match status" value="1"/>
</dbReference>
<dbReference type="Pfam" id="PF04326">
    <property type="entry name" value="SLFN_AlbA_2"/>
    <property type="match status" value="1"/>
</dbReference>
<keyword evidence="2" id="KW-0238">DNA-binding</keyword>
<dbReference type="Pfam" id="PF13676">
    <property type="entry name" value="TIR_2"/>
    <property type="match status" value="1"/>
</dbReference>
<evidence type="ECO:0000313" key="3">
    <source>
        <dbReference type="Proteomes" id="UP000186373"/>
    </source>
</evidence>
<dbReference type="Proteomes" id="UP000186373">
    <property type="component" value="Unassembled WGS sequence"/>
</dbReference>
<dbReference type="InterPro" id="IPR035897">
    <property type="entry name" value="Toll_tir_struct_dom_sf"/>
</dbReference>
<dbReference type="Gene3D" id="3.40.50.10140">
    <property type="entry name" value="Toll/interleukin-1 receptor homology (TIR) domain"/>
    <property type="match status" value="1"/>
</dbReference>
<dbReference type="InterPro" id="IPR007421">
    <property type="entry name" value="Schlafen_AlbA_2_dom"/>
</dbReference>
<dbReference type="GO" id="GO:0003677">
    <property type="term" value="F:DNA binding"/>
    <property type="evidence" value="ECO:0007669"/>
    <property type="project" value="UniProtKB-KW"/>
</dbReference>
<dbReference type="EMBL" id="FTNY01000002">
    <property type="protein sequence ID" value="SIS33094.1"/>
    <property type="molecule type" value="Genomic_DNA"/>
</dbReference>
<dbReference type="AlphaFoldDB" id="A0A1N7I7N9"/>
<reference evidence="3" key="1">
    <citation type="submission" date="2017-01" db="EMBL/GenBank/DDBJ databases">
        <authorList>
            <person name="Varghese N."/>
            <person name="Submissions S."/>
        </authorList>
    </citation>
    <scope>NUCLEOTIDE SEQUENCE [LARGE SCALE GENOMIC DNA]</scope>
    <source>
        <strain evidence="3">DSM 17126</strain>
    </source>
</reference>
<dbReference type="InterPro" id="IPR000157">
    <property type="entry name" value="TIR_dom"/>
</dbReference>
<feature type="domain" description="TIR" evidence="1">
    <location>
        <begin position="229"/>
        <end position="357"/>
    </location>
</feature>
<gene>
    <name evidence="2" type="ORF">SAMN05421639_102497</name>
</gene>
<proteinExistence type="predicted"/>
<dbReference type="OrthoDB" id="9807907at2"/>
<keyword evidence="3" id="KW-1185">Reference proteome</keyword>
<sequence>MTLQEYAVKQIGLPESNRLKYEVLLPSNIEIGKLICAYANTAGGLLVLGVLNKNKTISIKGLSDDFRVDMVVNNSLMKISPPVKIERGFINYEGKKLYIIKVEKANEIVTYNEVQYEITYKTIKKVTFQKVNNNTNITEKIMPYADKLDAILKFLLDNPKRINVNKYTIREVFANEISLSEAEQLIEKLKETKYVKSYNDRYIGMSIDTAVFLEDGGFSGKSPNSLQSSIKSIFLSYSWKQKEAASKLYNFLKANGYNPSMDDHNLAYKDKLSTFMESIRTSDYAILIISDDYLKSANCMTEVLHILNERESYSRILPIRHENVKIFSSSDRMKYIHFWKTQFEESTAVIENLDRISTIEESKKLKITSRIYHDIGDFLITIADMITFTIEKEEEVLFSNLLDYMERE</sequence>
<name>A0A1N7I7N9_9FLAO</name>
<dbReference type="SUPFAM" id="SSF52200">
    <property type="entry name" value="Toll/Interleukin receptor TIR domain"/>
    <property type="match status" value="1"/>
</dbReference>